<evidence type="ECO:0000313" key="3">
    <source>
        <dbReference type="Proteomes" id="UP000011116"/>
    </source>
</evidence>
<reference evidence="2" key="2">
    <citation type="submission" date="2020-10" db="EMBL/GenBank/DDBJ databases">
        <authorList>
            <person name="Scholz U."/>
            <person name="Mascher M."/>
            <person name="Fiebig A."/>
        </authorList>
    </citation>
    <scope>NUCLEOTIDE SEQUENCE [LARGE SCALE GENOMIC DNA]</scope>
    <source>
        <strain evidence="2">cv. Morex</strain>
    </source>
</reference>
<dbReference type="AlphaFoldDB" id="A0A8I6XXM2"/>
<name>A0A8I6XXM2_HORVV</name>
<dbReference type="SMR" id="A0A8I6XXM2"/>
<evidence type="ECO:0000256" key="1">
    <source>
        <dbReference type="SAM" id="SignalP"/>
    </source>
</evidence>
<keyword evidence="1" id="KW-0732">Signal</keyword>
<evidence type="ECO:0000313" key="2">
    <source>
        <dbReference type="EnsemblPlants" id="HORVU.MOREX.r3.6HG0542980.1.CDS1"/>
    </source>
</evidence>
<sequence>MEEWTWPRTHPSPHLITGVLMLALLLQCIQLECIRQAETLPRPTPPSLAPSHLFRSRTHARTRRAVMATATDARLLHG</sequence>
<dbReference type="Gramene" id="HORVU.MOREX.r2.6HG0451620.1">
    <property type="protein sequence ID" value="HORVU.MOREX.r2.6HG0451620.1.CDS.1"/>
    <property type="gene ID" value="HORVU.MOREX.r2.6HG0451620"/>
</dbReference>
<dbReference type="Gramene" id="HORVU.MOREX.r3.6HG0542980.1">
    <property type="protein sequence ID" value="HORVU.MOREX.r3.6HG0542980.1.CDS1"/>
    <property type="gene ID" value="HORVU.MOREX.r3.6HG0542980"/>
</dbReference>
<dbReference type="EnsemblPlants" id="HORVU.MOREX.r3.6HG0542980.1">
    <property type="protein sequence ID" value="HORVU.MOREX.r3.6HG0542980.1.CDS1"/>
    <property type="gene ID" value="HORVU.MOREX.r3.6HG0542980"/>
</dbReference>
<accession>A0A8I6XXM2</accession>
<keyword evidence="3" id="KW-1185">Reference proteome</keyword>
<feature type="signal peptide" evidence="1">
    <location>
        <begin position="1"/>
        <end position="31"/>
    </location>
</feature>
<proteinExistence type="predicted"/>
<feature type="chain" id="PRO_5035317402" description="Secreted protein" evidence="1">
    <location>
        <begin position="32"/>
        <end position="78"/>
    </location>
</feature>
<organism evidence="2 3">
    <name type="scientific">Hordeum vulgare subsp. vulgare</name>
    <name type="common">Domesticated barley</name>
    <dbReference type="NCBI Taxonomy" id="112509"/>
    <lineage>
        <taxon>Eukaryota</taxon>
        <taxon>Viridiplantae</taxon>
        <taxon>Streptophyta</taxon>
        <taxon>Embryophyta</taxon>
        <taxon>Tracheophyta</taxon>
        <taxon>Spermatophyta</taxon>
        <taxon>Magnoliopsida</taxon>
        <taxon>Liliopsida</taxon>
        <taxon>Poales</taxon>
        <taxon>Poaceae</taxon>
        <taxon>BOP clade</taxon>
        <taxon>Pooideae</taxon>
        <taxon>Triticodae</taxon>
        <taxon>Triticeae</taxon>
        <taxon>Hordeinae</taxon>
        <taxon>Hordeum</taxon>
    </lineage>
</organism>
<evidence type="ECO:0008006" key="4">
    <source>
        <dbReference type="Google" id="ProtNLM"/>
    </source>
</evidence>
<reference evidence="3" key="1">
    <citation type="journal article" date="2012" name="Nature">
        <title>A physical, genetic and functional sequence assembly of the barley genome.</title>
        <authorList>
            <consortium name="The International Barley Genome Sequencing Consortium"/>
            <person name="Mayer K.F."/>
            <person name="Waugh R."/>
            <person name="Brown J.W."/>
            <person name="Schulman A."/>
            <person name="Langridge P."/>
            <person name="Platzer M."/>
            <person name="Fincher G.B."/>
            <person name="Muehlbauer G.J."/>
            <person name="Sato K."/>
            <person name="Close T.J."/>
            <person name="Wise R.P."/>
            <person name="Stein N."/>
        </authorList>
    </citation>
    <scope>NUCLEOTIDE SEQUENCE [LARGE SCALE GENOMIC DNA]</scope>
    <source>
        <strain evidence="3">cv. Morex</strain>
    </source>
</reference>
<protein>
    <recommendedName>
        <fullName evidence="4">Secreted protein</fullName>
    </recommendedName>
</protein>
<reference evidence="2" key="3">
    <citation type="submission" date="2022-01" db="UniProtKB">
        <authorList>
            <consortium name="EnsemblPlants"/>
        </authorList>
    </citation>
    <scope>IDENTIFICATION</scope>
    <source>
        <strain evidence="2">subsp. vulgare</strain>
    </source>
</reference>
<dbReference type="Proteomes" id="UP000011116">
    <property type="component" value="Chromosome 6H"/>
</dbReference>